<evidence type="ECO:0000256" key="1">
    <source>
        <dbReference type="SAM" id="SignalP"/>
    </source>
</evidence>
<keyword evidence="1" id="KW-0732">Signal</keyword>
<protein>
    <recommendedName>
        <fullName evidence="4">Secreted protein (Por secretion system target)</fullName>
    </recommendedName>
</protein>
<dbReference type="AlphaFoldDB" id="A0A2W7RCQ1"/>
<dbReference type="OrthoDB" id="1122048at2"/>
<evidence type="ECO:0008006" key="4">
    <source>
        <dbReference type="Google" id="ProtNLM"/>
    </source>
</evidence>
<dbReference type="EMBL" id="QKZT01000019">
    <property type="protein sequence ID" value="PZX48525.1"/>
    <property type="molecule type" value="Genomic_DNA"/>
</dbReference>
<keyword evidence="3" id="KW-1185">Reference proteome</keyword>
<gene>
    <name evidence="2" type="ORF">LV85_03595</name>
</gene>
<proteinExistence type="predicted"/>
<feature type="signal peptide" evidence="1">
    <location>
        <begin position="1"/>
        <end position="22"/>
    </location>
</feature>
<dbReference type="Proteomes" id="UP000248882">
    <property type="component" value="Unassembled WGS sequence"/>
</dbReference>
<feature type="chain" id="PRO_5016066137" description="Secreted protein (Por secretion system target)" evidence="1">
    <location>
        <begin position="23"/>
        <end position="195"/>
    </location>
</feature>
<reference evidence="2 3" key="1">
    <citation type="submission" date="2018-06" db="EMBL/GenBank/DDBJ databases">
        <title>Genomic Encyclopedia of Archaeal and Bacterial Type Strains, Phase II (KMG-II): from individual species to whole genera.</title>
        <authorList>
            <person name="Goeker M."/>
        </authorList>
    </citation>
    <scope>NUCLEOTIDE SEQUENCE [LARGE SCALE GENOMIC DNA]</scope>
    <source>
        <strain evidence="2 3">DSM 19830</strain>
    </source>
</reference>
<accession>A0A2W7RCQ1</accession>
<evidence type="ECO:0000313" key="2">
    <source>
        <dbReference type="EMBL" id="PZX48525.1"/>
    </source>
</evidence>
<name>A0A2W7RCQ1_9BACT</name>
<comment type="caution">
    <text evidence="2">The sequence shown here is derived from an EMBL/GenBank/DDBJ whole genome shotgun (WGS) entry which is preliminary data.</text>
</comment>
<sequence length="195" mass="21968">MKTLFKITSALMLFFIIGTSNAETPLVSLSDGDEPKTLVLNFDAESTESTLKLVNQANETLLTEKLSDGTFNRKLNLKNLEQGIYYFSAENDNKSVVYTIEVDNTSARVIDRSEKVNQIVFREVGELVQLNLFNPESHKVTVDVLNEDGSLLFNETIKKTVLIGKQFNFENAFKGEYTIKVSDGQSAYQHKIEIL</sequence>
<dbReference type="RefSeq" id="WP_146260501.1">
    <property type="nucleotide sequence ID" value="NZ_QKZT01000019.1"/>
</dbReference>
<evidence type="ECO:0000313" key="3">
    <source>
        <dbReference type="Proteomes" id="UP000248882"/>
    </source>
</evidence>
<organism evidence="2 3">
    <name type="scientific">Algoriphagus chordae</name>
    <dbReference type="NCBI Taxonomy" id="237019"/>
    <lineage>
        <taxon>Bacteria</taxon>
        <taxon>Pseudomonadati</taxon>
        <taxon>Bacteroidota</taxon>
        <taxon>Cytophagia</taxon>
        <taxon>Cytophagales</taxon>
        <taxon>Cyclobacteriaceae</taxon>
        <taxon>Algoriphagus</taxon>
    </lineage>
</organism>